<dbReference type="Gene3D" id="3.90.1010.10">
    <property type="match status" value="1"/>
</dbReference>
<gene>
    <name evidence="2" type="ORF">NPA07_04900</name>
</gene>
<dbReference type="InterPro" id="IPR002871">
    <property type="entry name" value="NIF_FeS_clus_asmbl_NifU_N"/>
</dbReference>
<reference evidence="2" key="1">
    <citation type="submission" date="2022-07" db="EMBL/GenBank/DDBJ databases">
        <title>Complete genome of Mycoplasma caviae type strain G122.</title>
        <authorList>
            <person name="Spergser J."/>
        </authorList>
    </citation>
    <scope>NUCLEOTIDE SEQUENCE</scope>
    <source>
        <strain evidence="2">G122</strain>
    </source>
</reference>
<accession>A0ABY5IZS8</accession>
<dbReference type="CDD" id="cd06664">
    <property type="entry name" value="IscU_like"/>
    <property type="match status" value="1"/>
</dbReference>
<organism evidence="2 3">
    <name type="scientific">Mycoplasmopsis caviae</name>
    <dbReference type="NCBI Taxonomy" id="55603"/>
    <lineage>
        <taxon>Bacteria</taxon>
        <taxon>Bacillati</taxon>
        <taxon>Mycoplasmatota</taxon>
        <taxon>Mycoplasmoidales</taxon>
        <taxon>Metamycoplasmataceae</taxon>
        <taxon>Mycoplasmopsis</taxon>
    </lineage>
</organism>
<protein>
    <submittedName>
        <fullName evidence="2">Iron-sulfur cluster assembly scaffold protein</fullName>
    </submittedName>
</protein>
<evidence type="ECO:0000313" key="3">
    <source>
        <dbReference type="Proteomes" id="UP001058569"/>
    </source>
</evidence>
<dbReference type="Pfam" id="PF01592">
    <property type="entry name" value="NifU_N"/>
    <property type="match status" value="1"/>
</dbReference>
<proteinExistence type="predicted"/>
<evidence type="ECO:0000313" key="2">
    <source>
        <dbReference type="EMBL" id="UUD35114.1"/>
    </source>
</evidence>
<evidence type="ECO:0000259" key="1">
    <source>
        <dbReference type="Pfam" id="PF01592"/>
    </source>
</evidence>
<sequence>MIFLFYNNDQKRQIIMEHYLNPKHKSSDLKNKIIKHGESCADYLECELVIENSKIKDIKFNGQGCAFFIASTDLLIELIIDKKISESTYLIGLYEKFILGEELKEDEVKKLETLSIFDNVKSQFNRVNCALMLARAIKEKLTNE</sequence>
<dbReference type="EMBL" id="CP101806">
    <property type="protein sequence ID" value="UUD35114.1"/>
    <property type="molecule type" value="Genomic_DNA"/>
</dbReference>
<name>A0ABY5IZS8_9BACT</name>
<dbReference type="RefSeq" id="WP_235659545.1">
    <property type="nucleotide sequence ID" value="NZ_CP101806.1"/>
</dbReference>
<keyword evidence="3" id="KW-1185">Reference proteome</keyword>
<feature type="domain" description="NIF system FeS cluster assembly NifU N-terminal" evidence="1">
    <location>
        <begin position="12"/>
        <end position="88"/>
    </location>
</feature>
<dbReference type="SUPFAM" id="SSF82649">
    <property type="entry name" value="SufE/NifU"/>
    <property type="match status" value="1"/>
</dbReference>
<dbReference type="Proteomes" id="UP001058569">
    <property type="component" value="Chromosome"/>
</dbReference>